<feature type="transmembrane region" description="Helical" evidence="1">
    <location>
        <begin position="27"/>
        <end position="50"/>
    </location>
</feature>
<evidence type="ECO:0000313" key="2">
    <source>
        <dbReference type="EMBL" id="CAG7822022.1"/>
    </source>
</evidence>
<evidence type="ECO:0000256" key="1">
    <source>
        <dbReference type="SAM" id="Phobius"/>
    </source>
</evidence>
<name>A0A8J2KXY7_9HEXA</name>
<feature type="transmembrane region" description="Helical" evidence="1">
    <location>
        <begin position="105"/>
        <end position="130"/>
    </location>
</feature>
<reference evidence="2" key="1">
    <citation type="submission" date="2021-06" db="EMBL/GenBank/DDBJ databases">
        <authorList>
            <person name="Hodson N. C."/>
            <person name="Mongue J. A."/>
            <person name="Jaron S. K."/>
        </authorList>
    </citation>
    <scope>NUCLEOTIDE SEQUENCE</scope>
</reference>
<feature type="transmembrane region" description="Helical" evidence="1">
    <location>
        <begin position="352"/>
        <end position="372"/>
    </location>
</feature>
<keyword evidence="1" id="KW-1133">Transmembrane helix</keyword>
<gene>
    <name evidence="2" type="ORF">AFUS01_LOCUS32318</name>
</gene>
<evidence type="ECO:0000313" key="3">
    <source>
        <dbReference type="Proteomes" id="UP000708208"/>
    </source>
</evidence>
<dbReference type="AlphaFoldDB" id="A0A8J2KXY7"/>
<sequence>MLKLCLLHEGFDIHEERRKQNYMFQRSIRVVAVISTLASIITIIVTSWTFGSLLSEHLKQNGNHSLENDRPGNHILIKSYNGNLTDIARSRLWIKFDKMTDNFRAMVLGCAWMATVFGIVQLSANVPLVFGSSRVLVLFPKYAIGINFICVIFLVGCLSVPLTYNRECNESDPDYICKKALSISQLGRKIKAALADLPPSTLNFFWWDLTSYYSTTGVDIFILIFSVLFLMCAIRFGMQGANQEDSTFLEKLNFSISYGHGANKVFLTSNNDTGTALPVVLNRTGNEIRIECKASFPIDLTFDGHRTNRGFETTIRRNDHHFVIVATTSAHLEATGNYSCFPAGNSERKSSFYVYVAVNIPYILLNCGQTIVVRPTCGEKRILIPCPISNPDYRSSIKLYKQVEDEDTQSQVWNNLDSVPYDPASGFFLRNDPSSPGTYNCSSTLNSLDQLIVIVQPYDAFQVTPDQERWSFKENETFKGKCESSMNIEIKSQNILLKSINNKTISADMITKYELEFETEALNTSNHNHQITCETVDVDNPTPKIWTWLLQLRSDSRGNQGRNSAVLDACQRLNHGIVKFYECHSWIECQMRRCQKFDHQCDSDDEIRNAPDGILQCMSNYTEPKTMIYFKGLSTNNTITEWKKSPKNDILTLKVKVKDIINELFTKNNSKSLQPFAAALKFICEGSRFVFAPDFLWKMTIKPTNGSETFADIPAENITHKFSLLSKSVISSEYTLLSTPKDLWEISCEARIWNSTGSETVKMNYIEVSFAINEVTKKLTSSANSMLIITKSLILFAFTIFICSNFS</sequence>
<comment type="caution">
    <text evidence="2">The sequence shown here is derived from an EMBL/GenBank/DDBJ whole genome shotgun (WGS) entry which is preliminary data.</text>
</comment>
<organism evidence="2 3">
    <name type="scientific">Allacma fusca</name>
    <dbReference type="NCBI Taxonomy" id="39272"/>
    <lineage>
        <taxon>Eukaryota</taxon>
        <taxon>Metazoa</taxon>
        <taxon>Ecdysozoa</taxon>
        <taxon>Arthropoda</taxon>
        <taxon>Hexapoda</taxon>
        <taxon>Collembola</taxon>
        <taxon>Symphypleona</taxon>
        <taxon>Sminthuridae</taxon>
        <taxon>Allacma</taxon>
    </lineage>
</organism>
<keyword evidence="1" id="KW-0472">Membrane</keyword>
<feature type="transmembrane region" description="Helical" evidence="1">
    <location>
        <begin position="142"/>
        <end position="164"/>
    </location>
</feature>
<protein>
    <submittedName>
        <fullName evidence="2">Uncharacterized protein</fullName>
    </submittedName>
</protein>
<proteinExistence type="predicted"/>
<keyword evidence="1" id="KW-0812">Transmembrane</keyword>
<feature type="transmembrane region" description="Helical" evidence="1">
    <location>
        <begin position="212"/>
        <end position="234"/>
    </location>
</feature>
<accession>A0A8J2KXY7</accession>
<dbReference type="Proteomes" id="UP000708208">
    <property type="component" value="Unassembled WGS sequence"/>
</dbReference>
<keyword evidence="3" id="KW-1185">Reference proteome</keyword>
<dbReference type="EMBL" id="CAJVCH010525132">
    <property type="protein sequence ID" value="CAG7822022.1"/>
    <property type="molecule type" value="Genomic_DNA"/>
</dbReference>